<gene>
    <name evidence="3" type="ORF">ACFSKU_03760</name>
</gene>
<reference evidence="4" key="1">
    <citation type="journal article" date="2019" name="Int. J. Syst. Evol. Microbiol.">
        <title>The Global Catalogue of Microorganisms (GCM) 10K type strain sequencing project: providing services to taxonomists for standard genome sequencing and annotation.</title>
        <authorList>
            <consortium name="The Broad Institute Genomics Platform"/>
            <consortium name="The Broad Institute Genome Sequencing Center for Infectious Disease"/>
            <person name="Wu L."/>
            <person name="Ma J."/>
        </authorList>
    </citation>
    <scope>NUCLEOTIDE SEQUENCE [LARGE SCALE GENOMIC DNA]</scope>
    <source>
        <strain evidence="4">JCM 16545</strain>
    </source>
</reference>
<feature type="transmembrane region" description="Helical" evidence="1">
    <location>
        <begin position="95"/>
        <end position="113"/>
    </location>
</feature>
<keyword evidence="4" id="KW-1185">Reference proteome</keyword>
<evidence type="ECO:0000259" key="2">
    <source>
        <dbReference type="Pfam" id="PF06580"/>
    </source>
</evidence>
<keyword evidence="3" id="KW-0808">Transferase</keyword>
<keyword evidence="1" id="KW-1133">Transmembrane helix</keyword>
<dbReference type="RefSeq" id="WP_229962177.1">
    <property type="nucleotide sequence ID" value="NZ_JAJJWI010000019.1"/>
</dbReference>
<keyword evidence="3" id="KW-0418">Kinase</keyword>
<protein>
    <submittedName>
        <fullName evidence="3">Sensor histidine kinase</fullName>
        <ecNumber evidence="3">2.7.13.3</ecNumber>
    </submittedName>
</protein>
<organism evidence="3 4">
    <name type="scientific">Pontibacter silvestris</name>
    <dbReference type="NCBI Taxonomy" id="2305183"/>
    <lineage>
        <taxon>Bacteria</taxon>
        <taxon>Pseudomonadati</taxon>
        <taxon>Bacteroidota</taxon>
        <taxon>Cytophagia</taxon>
        <taxon>Cytophagales</taxon>
        <taxon>Hymenobacteraceae</taxon>
        <taxon>Pontibacter</taxon>
    </lineage>
</organism>
<evidence type="ECO:0000256" key="1">
    <source>
        <dbReference type="SAM" id="Phobius"/>
    </source>
</evidence>
<feature type="domain" description="Signal transduction histidine kinase internal region" evidence="2">
    <location>
        <begin position="170"/>
        <end position="249"/>
    </location>
</feature>
<dbReference type="InterPro" id="IPR050640">
    <property type="entry name" value="Bact_2-comp_sensor_kinase"/>
</dbReference>
<name>A0ABW4WW58_9BACT</name>
<dbReference type="PANTHER" id="PTHR34220:SF7">
    <property type="entry name" value="SENSOR HISTIDINE KINASE YPDA"/>
    <property type="match status" value="1"/>
</dbReference>
<dbReference type="InterPro" id="IPR010559">
    <property type="entry name" value="Sig_transdc_His_kin_internal"/>
</dbReference>
<dbReference type="GO" id="GO:0004673">
    <property type="term" value="F:protein histidine kinase activity"/>
    <property type="evidence" value="ECO:0007669"/>
    <property type="project" value="UniProtKB-EC"/>
</dbReference>
<dbReference type="EMBL" id="JBHUHV010000014">
    <property type="protein sequence ID" value="MFD2065985.1"/>
    <property type="molecule type" value="Genomic_DNA"/>
</dbReference>
<dbReference type="PANTHER" id="PTHR34220">
    <property type="entry name" value="SENSOR HISTIDINE KINASE YPDA"/>
    <property type="match status" value="1"/>
</dbReference>
<dbReference type="EC" id="2.7.13.3" evidence="3"/>
<evidence type="ECO:0000313" key="3">
    <source>
        <dbReference type="EMBL" id="MFD2065985.1"/>
    </source>
</evidence>
<proteinExistence type="predicted"/>
<dbReference type="Pfam" id="PF06580">
    <property type="entry name" value="His_kinase"/>
    <property type="match status" value="1"/>
</dbReference>
<accession>A0ABW4WW58</accession>
<feature type="transmembrane region" description="Helical" evidence="1">
    <location>
        <begin position="12"/>
        <end position="31"/>
    </location>
</feature>
<feature type="transmembrane region" description="Helical" evidence="1">
    <location>
        <begin position="69"/>
        <end position="88"/>
    </location>
</feature>
<sequence>MASYKLHHIKLRFWQQWLLHSLLLWAVLTLYDLCDYWVRIQNEGYFIFYEDGSPLTVGRRFYNQVVYDWLWTGVLVAVYFVETAYHIAFGRLKKGYKIIGIFLGIACVIFYGVDAYIHYNMNGFVVWRRLVAPFYPILLSAVYAFMYVVARHYIHQRINSAETLSEQSLAELKALKAQVNPHFFFNTLNSLYGTALEVNAPHTAESIDQLAGMMRYTMNEAEKDYTSITNEIKFLEDYLHLQRLRLPNRNNIKLKTGTSYDGKPCTIAPMLLIPFIENAFKYGISIDHICWVHIQLNIKNQQLLLLVENRILKEHSVSQGQGTGIENTQKRLRLLYPDQHKLTISQTDAFKVELHIELHL</sequence>
<feature type="transmembrane region" description="Helical" evidence="1">
    <location>
        <begin position="133"/>
        <end position="150"/>
    </location>
</feature>
<evidence type="ECO:0000313" key="4">
    <source>
        <dbReference type="Proteomes" id="UP001597369"/>
    </source>
</evidence>
<dbReference type="Proteomes" id="UP001597369">
    <property type="component" value="Unassembled WGS sequence"/>
</dbReference>
<comment type="caution">
    <text evidence="3">The sequence shown here is derived from an EMBL/GenBank/DDBJ whole genome shotgun (WGS) entry which is preliminary data.</text>
</comment>
<keyword evidence="1" id="KW-0472">Membrane</keyword>
<keyword evidence="1" id="KW-0812">Transmembrane</keyword>